<protein>
    <submittedName>
        <fullName evidence="7">TetR/AcrR family transcriptional regulator</fullName>
    </submittedName>
</protein>
<dbReference type="PRINTS" id="PR00400">
    <property type="entry name" value="TETREPRESSOR"/>
</dbReference>
<organism evidence="7 8">
    <name type="scientific">Demequina lignilytica</name>
    <dbReference type="NCBI Taxonomy" id="3051663"/>
    <lineage>
        <taxon>Bacteria</taxon>
        <taxon>Bacillati</taxon>
        <taxon>Actinomycetota</taxon>
        <taxon>Actinomycetes</taxon>
        <taxon>Micrococcales</taxon>
        <taxon>Demequinaceae</taxon>
        <taxon>Demequina</taxon>
    </lineage>
</organism>
<reference evidence="7 8" key="1">
    <citation type="submission" date="2023-06" db="EMBL/GenBank/DDBJ databases">
        <title>SYSU T0a273.</title>
        <authorList>
            <person name="Gao L."/>
            <person name="Fang B.-Z."/>
            <person name="Li W.-J."/>
        </authorList>
    </citation>
    <scope>NUCLEOTIDE SEQUENCE [LARGE SCALE GENOMIC DNA]</scope>
    <source>
        <strain evidence="7 8">SYSU T0a273</strain>
    </source>
</reference>
<evidence type="ECO:0000259" key="6">
    <source>
        <dbReference type="PROSITE" id="PS50977"/>
    </source>
</evidence>
<dbReference type="PANTHER" id="PTHR30055">
    <property type="entry name" value="HTH-TYPE TRANSCRIPTIONAL REGULATOR RUTR"/>
    <property type="match status" value="1"/>
</dbReference>
<dbReference type="Pfam" id="PF02909">
    <property type="entry name" value="TetR_C_1"/>
    <property type="match status" value="1"/>
</dbReference>
<evidence type="ECO:0000256" key="4">
    <source>
        <dbReference type="ARBA" id="ARBA00023163"/>
    </source>
</evidence>
<keyword evidence="1" id="KW-0678">Repressor</keyword>
<dbReference type="PANTHER" id="PTHR30055:SF151">
    <property type="entry name" value="TRANSCRIPTIONAL REGULATORY PROTEIN"/>
    <property type="match status" value="1"/>
</dbReference>
<dbReference type="Pfam" id="PF00440">
    <property type="entry name" value="TetR_N"/>
    <property type="match status" value="1"/>
</dbReference>
<dbReference type="InterPro" id="IPR003012">
    <property type="entry name" value="Tet_transcr_reg_TetR"/>
</dbReference>
<name>A0AB35MF30_9MICO</name>
<evidence type="ECO:0000256" key="3">
    <source>
        <dbReference type="ARBA" id="ARBA00023125"/>
    </source>
</evidence>
<evidence type="ECO:0000256" key="5">
    <source>
        <dbReference type="PROSITE-ProRule" id="PRU00335"/>
    </source>
</evidence>
<sequence length="221" mass="24258">MSEQVLRKVRLTPERIATAAIELADRDGIEALTIRALADHLGTKPMTLYHHVAGKEALLDLMVDRIFAEMEAPPEDLPWREAIIRRCRSTREVLVSHPWSVPLLESRTTPGPELLRHHESMLATLDRGGLPLPLMAHAYAILDSFVFGFALEEATLPAQGGEGMADVAEEITAAFDAEAYPQLVRLTVEHVMQPGYSFGSSFEVGLDIILDGLEAARGPDA</sequence>
<comment type="caution">
    <text evidence="7">The sequence shown here is derived from an EMBL/GenBank/DDBJ whole genome shotgun (WGS) entry which is preliminary data.</text>
</comment>
<dbReference type="GO" id="GO:0000976">
    <property type="term" value="F:transcription cis-regulatory region binding"/>
    <property type="evidence" value="ECO:0007669"/>
    <property type="project" value="TreeGrafter"/>
</dbReference>
<dbReference type="AlphaFoldDB" id="A0AB35MF30"/>
<feature type="domain" description="HTH tetR-type" evidence="6">
    <location>
        <begin position="10"/>
        <end position="70"/>
    </location>
</feature>
<dbReference type="InterPro" id="IPR036271">
    <property type="entry name" value="Tet_transcr_reg_TetR-rel_C_sf"/>
</dbReference>
<dbReference type="GO" id="GO:0046677">
    <property type="term" value="P:response to antibiotic"/>
    <property type="evidence" value="ECO:0007669"/>
    <property type="project" value="InterPro"/>
</dbReference>
<evidence type="ECO:0000313" key="7">
    <source>
        <dbReference type="EMBL" id="MDN4482365.1"/>
    </source>
</evidence>
<dbReference type="InterPro" id="IPR001647">
    <property type="entry name" value="HTH_TetR"/>
</dbReference>
<dbReference type="Gene3D" id="1.10.357.10">
    <property type="entry name" value="Tetracycline Repressor, domain 2"/>
    <property type="match status" value="1"/>
</dbReference>
<gene>
    <name evidence="7" type="ORF">QQ002_02290</name>
</gene>
<evidence type="ECO:0000256" key="2">
    <source>
        <dbReference type="ARBA" id="ARBA00023015"/>
    </source>
</evidence>
<dbReference type="PROSITE" id="PS50977">
    <property type="entry name" value="HTH_TETR_2"/>
    <property type="match status" value="1"/>
</dbReference>
<dbReference type="GO" id="GO:0045892">
    <property type="term" value="P:negative regulation of DNA-templated transcription"/>
    <property type="evidence" value="ECO:0007669"/>
    <property type="project" value="InterPro"/>
</dbReference>
<dbReference type="GO" id="GO:0003700">
    <property type="term" value="F:DNA-binding transcription factor activity"/>
    <property type="evidence" value="ECO:0007669"/>
    <property type="project" value="TreeGrafter"/>
</dbReference>
<accession>A0AB35MF30</accession>
<dbReference type="SUPFAM" id="SSF48498">
    <property type="entry name" value="Tetracyclin repressor-like, C-terminal domain"/>
    <property type="match status" value="1"/>
</dbReference>
<keyword evidence="2" id="KW-0805">Transcription regulation</keyword>
<proteinExistence type="predicted"/>
<keyword evidence="4" id="KW-0804">Transcription</keyword>
<dbReference type="RefSeq" id="WP_301159503.1">
    <property type="nucleotide sequence ID" value="NZ_JAUHQB010000001.1"/>
</dbReference>
<dbReference type="SUPFAM" id="SSF46689">
    <property type="entry name" value="Homeodomain-like"/>
    <property type="match status" value="1"/>
</dbReference>
<feature type="DNA-binding region" description="H-T-H motif" evidence="5">
    <location>
        <begin position="33"/>
        <end position="52"/>
    </location>
</feature>
<dbReference type="InterPro" id="IPR050109">
    <property type="entry name" value="HTH-type_TetR-like_transc_reg"/>
</dbReference>
<evidence type="ECO:0000256" key="1">
    <source>
        <dbReference type="ARBA" id="ARBA00022491"/>
    </source>
</evidence>
<dbReference type="EMBL" id="JAUHQB010000001">
    <property type="protein sequence ID" value="MDN4482365.1"/>
    <property type="molecule type" value="Genomic_DNA"/>
</dbReference>
<dbReference type="Proteomes" id="UP001172756">
    <property type="component" value="Unassembled WGS sequence"/>
</dbReference>
<keyword evidence="3 5" id="KW-0238">DNA-binding</keyword>
<dbReference type="InterPro" id="IPR004111">
    <property type="entry name" value="Repressor_TetR_C"/>
</dbReference>
<dbReference type="InterPro" id="IPR009057">
    <property type="entry name" value="Homeodomain-like_sf"/>
</dbReference>
<dbReference type="Gene3D" id="1.10.10.60">
    <property type="entry name" value="Homeodomain-like"/>
    <property type="match status" value="1"/>
</dbReference>
<evidence type="ECO:0000313" key="8">
    <source>
        <dbReference type="Proteomes" id="UP001172756"/>
    </source>
</evidence>